<keyword evidence="3 6" id="KW-0808">Transferase</keyword>
<dbReference type="Gene3D" id="3.40.50.10090">
    <property type="match status" value="2"/>
</dbReference>
<dbReference type="FunFam" id="3.30.950.10:FF:000001">
    <property type="entry name" value="Siroheme synthase"/>
    <property type="match status" value="1"/>
</dbReference>
<dbReference type="eggNOG" id="COG0007">
    <property type="taxonomic scope" value="Bacteria"/>
</dbReference>
<gene>
    <name evidence="9" type="primary">cobA</name>
    <name evidence="9" type="ORF">HMPREF1250_1408</name>
</gene>
<dbReference type="EMBL" id="AWXA01000037">
    <property type="protein sequence ID" value="ERT59254.1"/>
    <property type="molecule type" value="Genomic_DNA"/>
</dbReference>
<evidence type="ECO:0000256" key="6">
    <source>
        <dbReference type="RuleBase" id="RU003960"/>
    </source>
</evidence>
<dbReference type="SUPFAM" id="SSF53790">
    <property type="entry name" value="Tetrapyrrole methylase"/>
    <property type="match status" value="1"/>
</dbReference>
<protein>
    <recommendedName>
        <fullName evidence="1">uroporphyrinogen-III C-methyltransferase</fullName>
        <ecNumber evidence="1">2.1.1.107</ecNumber>
    </recommendedName>
</protein>
<dbReference type="PANTHER" id="PTHR45790">
    <property type="entry name" value="SIROHEME SYNTHASE-RELATED"/>
    <property type="match status" value="1"/>
</dbReference>
<keyword evidence="2 6" id="KW-0489">Methyltransferase</keyword>
<dbReference type="CDD" id="cd06578">
    <property type="entry name" value="HemD"/>
    <property type="match status" value="1"/>
</dbReference>
<dbReference type="NCBIfam" id="NF004790">
    <property type="entry name" value="PRK06136.1"/>
    <property type="match status" value="1"/>
</dbReference>
<dbReference type="InterPro" id="IPR003754">
    <property type="entry name" value="4pyrrol_synth_uPrphyn_synth"/>
</dbReference>
<dbReference type="InterPro" id="IPR036108">
    <property type="entry name" value="4pyrrol_syn_uPrphyn_synt_sf"/>
</dbReference>
<dbReference type="PATRIC" id="fig|1111454.3.peg.1331"/>
<dbReference type="RefSeq" id="WP_023053881.1">
    <property type="nucleotide sequence ID" value="NZ_AWXA01000037.1"/>
</dbReference>
<feature type="domain" description="Tetrapyrrole methylase" evidence="7">
    <location>
        <begin position="4"/>
        <end position="215"/>
    </location>
</feature>
<dbReference type="FunFam" id="3.40.1010.10:FF:000001">
    <property type="entry name" value="Siroheme synthase"/>
    <property type="match status" value="1"/>
</dbReference>
<evidence type="ECO:0000313" key="9">
    <source>
        <dbReference type="EMBL" id="ERT59254.1"/>
    </source>
</evidence>
<dbReference type="PROSITE" id="PS00839">
    <property type="entry name" value="SUMT_1"/>
    <property type="match status" value="1"/>
</dbReference>
<accession>U7UK36</accession>
<evidence type="ECO:0000259" key="7">
    <source>
        <dbReference type="Pfam" id="PF00590"/>
    </source>
</evidence>
<reference evidence="9 10" key="1">
    <citation type="submission" date="2013-09" db="EMBL/GenBank/DDBJ databases">
        <authorList>
            <person name="Durkin A.S."/>
            <person name="Haft D.R."/>
            <person name="McCorrison J."/>
            <person name="Torralba M."/>
            <person name="Gillis M."/>
            <person name="Haft D.H."/>
            <person name="Methe B."/>
            <person name="Sutton G."/>
            <person name="Nelson K.E."/>
        </authorList>
    </citation>
    <scope>NUCLEOTIDE SEQUENCE [LARGE SCALE GENOMIC DNA]</scope>
    <source>
        <strain evidence="9 10">BV3C16-1</strain>
    </source>
</reference>
<dbReference type="OrthoDB" id="9815856at2"/>
<proteinExistence type="inferred from homology"/>
<dbReference type="InterPro" id="IPR014776">
    <property type="entry name" value="4pyrrole_Mease_sub2"/>
</dbReference>
<dbReference type="InterPro" id="IPR050161">
    <property type="entry name" value="Siro_Cobalamin_biosynth"/>
</dbReference>
<dbReference type="CDD" id="cd11642">
    <property type="entry name" value="SUMT"/>
    <property type="match status" value="1"/>
</dbReference>
<dbReference type="Pfam" id="PF02602">
    <property type="entry name" value="HEM4"/>
    <property type="match status" value="1"/>
</dbReference>
<dbReference type="Gene3D" id="3.40.1010.10">
    <property type="entry name" value="Cobalt-precorrin-4 Transmethylase, Domain 1"/>
    <property type="match status" value="1"/>
</dbReference>
<sequence>MTGTVYLVGAGPGNYKLLTLRGKELLERADVVVYDRLADKRLLSFAANAETIYAGKTAACHILRQEEINALLIAAADAGKTVVRLKGGDPFVFGRGGEEASALAAAKIPFEIVPGVSSAIAAPAYAGIPVTDRREASSFAVITGHEDPLKTTSSVHWDKLAGAVDTLIFLMGVHHLPHLTARLLACGKSPSTPAAFVRWGTRPNQEVLTTTLGTAAADAAKAGLKPPAVFVVGSVVGLRRHLAWYDTKPLFGKRIVVTRTQAQASALTAALEEMGACCLEVPTIRLTPPADAYAALDTAIDTLPAYEWIVFTSANGVHAFFDRLTASGKDSRALGQAKIAVIGSATDAALRPYGLRADIIPKNYHAEELAAALAPHISTTTRILLPRARKARSVLPDTLRALGAAVDVCEAYCAVPAEENKARLLQLLDDGAVDVITFTSSSTVTSLMTFLGGDKSRLAGVIFACIGPITAQTCAEYGLAPRIIADTYTIPGLAAKINQEIGE</sequence>
<dbReference type="InterPro" id="IPR014777">
    <property type="entry name" value="4pyrrole_Mease_sub1"/>
</dbReference>
<organism evidence="9 10">
    <name type="scientific">Megasphaera vaginalis</name>
    <name type="common">ex Srinivasan et al. 2021</name>
    <dbReference type="NCBI Taxonomy" id="1111454"/>
    <lineage>
        <taxon>Bacteria</taxon>
        <taxon>Bacillati</taxon>
        <taxon>Bacillota</taxon>
        <taxon>Negativicutes</taxon>
        <taxon>Veillonellales</taxon>
        <taxon>Veillonellaceae</taxon>
        <taxon>Megasphaera</taxon>
    </lineage>
</organism>
<dbReference type="eggNOG" id="COG1587">
    <property type="taxonomic scope" value="Bacteria"/>
</dbReference>
<evidence type="ECO:0000256" key="1">
    <source>
        <dbReference type="ARBA" id="ARBA00012162"/>
    </source>
</evidence>
<dbReference type="InterPro" id="IPR003043">
    <property type="entry name" value="Uropor_MeTrfase_CS"/>
</dbReference>
<dbReference type="NCBIfam" id="TIGR01469">
    <property type="entry name" value="cobA_cysG_Cterm"/>
    <property type="match status" value="1"/>
</dbReference>
<dbReference type="AlphaFoldDB" id="U7UK36"/>
<keyword evidence="5" id="KW-0627">Porphyrin biosynthesis</keyword>
<dbReference type="Pfam" id="PF00590">
    <property type="entry name" value="TP_methylase"/>
    <property type="match status" value="1"/>
</dbReference>
<evidence type="ECO:0000256" key="2">
    <source>
        <dbReference type="ARBA" id="ARBA00022603"/>
    </source>
</evidence>
<evidence type="ECO:0000256" key="3">
    <source>
        <dbReference type="ARBA" id="ARBA00022679"/>
    </source>
</evidence>
<comment type="caution">
    <text evidence="9">The sequence shown here is derived from an EMBL/GenBank/DDBJ whole genome shotgun (WGS) entry which is preliminary data.</text>
</comment>
<dbReference type="InterPro" id="IPR035996">
    <property type="entry name" value="4pyrrol_Methylase_sf"/>
</dbReference>
<dbReference type="STRING" id="1111454.HMPREF1250_1408"/>
<keyword evidence="10" id="KW-1185">Reference proteome</keyword>
<keyword evidence="4" id="KW-0949">S-adenosyl-L-methionine</keyword>
<evidence type="ECO:0000256" key="5">
    <source>
        <dbReference type="ARBA" id="ARBA00023244"/>
    </source>
</evidence>
<evidence type="ECO:0000313" key="10">
    <source>
        <dbReference type="Proteomes" id="UP000017090"/>
    </source>
</evidence>
<dbReference type="Proteomes" id="UP000017090">
    <property type="component" value="Unassembled WGS sequence"/>
</dbReference>
<dbReference type="PANTHER" id="PTHR45790:SF3">
    <property type="entry name" value="S-ADENOSYL-L-METHIONINE-DEPENDENT UROPORPHYRINOGEN III METHYLTRANSFERASE, CHLOROPLASTIC"/>
    <property type="match status" value="1"/>
</dbReference>
<dbReference type="GO" id="GO:0004851">
    <property type="term" value="F:uroporphyrin-III C-methyltransferase activity"/>
    <property type="evidence" value="ECO:0007669"/>
    <property type="project" value="UniProtKB-EC"/>
</dbReference>
<evidence type="ECO:0000259" key="8">
    <source>
        <dbReference type="Pfam" id="PF02602"/>
    </source>
</evidence>
<dbReference type="GO" id="GO:0019354">
    <property type="term" value="P:siroheme biosynthetic process"/>
    <property type="evidence" value="ECO:0007669"/>
    <property type="project" value="InterPro"/>
</dbReference>
<dbReference type="GO" id="GO:0032259">
    <property type="term" value="P:methylation"/>
    <property type="evidence" value="ECO:0007669"/>
    <property type="project" value="UniProtKB-KW"/>
</dbReference>
<name>U7UK36_9FIRM</name>
<dbReference type="GO" id="GO:0004852">
    <property type="term" value="F:uroporphyrinogen-III synthase activity"/>
    <property type="evidence" value="ECO:0007669"/>
    <property type="project" value="InterPro"/>
</dbReference>
<evidence type="ECO:0000256" key="4">
    <source>
        <dbReference type="ARBA" id="ARBA00022691"/>
    </source>
</evidence>
<dbReference type="InterPro" id="IPR000878">
    <property type="entry name" value="4pyrrol_Mease"/>
</dbReference>
<dbReference type="InterPro" id="IPR006366">
    <property type="entry name" value="CobA/CysG_C"/>
</dbReference>
<feature type="domain" description="Tetrapyrrole biosynthesis uroporphyrinogen III synthase" evidence="8">
    <location>
        <begin position="266"/>
        <end position="494"/>
    </location>
</feature>
<dbReference type="Gene3D" id="3.30.950.10">
    <property type="entry name" value="Methyltransferase, Cobalt-precorrin-4 Transmethylase, Domain 2"/>
    <property type="match status" value="1"/>
</dbReference>
<comment type="similarity">
    <text evidence="6">Belongs to the precorrin methyltransferase family.</text>
</comment>
<dbReference type="PROSITE" id="PS00840">
    <property type="entry name" value="SUMT_2"/>
    <property type="match status" value="1"/>
</dbReference>
<dbReference type="SUPFAM" id="SSF69618">
    <property type="entry name" value="HemD-like"/>
    <property type="match status" value="1"/>
</dbReference>
<dbReference type="EC" id="2.1.1.107" evidence="1"/>